<dbReference type="SUPFAM" id="SSF53474">
    <property type="entry name" value="alpha/beta-Hydrolases"/>
    <property type="match status" value="1"/>
</dbReference>
<sequence>MDIQVSKLREDFTDKHYLITTSDNIILFLRAWEPPKKSNKAILILHGIAAYSGPYEIMGKNLSKLDYTVFGLDLRGHGLSDGKRGDYPSRKRLIMDLTET</sequence>
<dbReference type="EMBL" id="BARU01022615">
    <property type="protein sequence ID" value="GAH58853.1"/>
    <property type="molecule type" value="Genomic_DNA"/>
</dbReference>
<dbReference type="Pfam" id="PF12146">
    <property type="entry name" value="Hydrolase_4"/>
    <property type="match status" value="1"/>
</dbReference>
<dbReference type="AlphaFoldDB" id="X1IMR9"/>
<dbReference type="InterPro" id="IPR022742">
    <property type="entry name" value="Hydrolase_4"/>
</dbReference>
<proteinExistence type="predicted"/>
<dbReference type="PANTHER" id="PTHR11614">
    <property type="entry name" value="PHOSPHOLIPASE-RELATED"/>
    <property type="match status" value="1"/>
</dbReference>
<feature type="domain" description="Serine aminopeptidase S33" evidence="1">
    <location>
        <begin position="37"/>
        <end position="99"/>
    </location>
</feature>
<name>X1IMR9_9ZZZZ</name>
<evidence type="ECO:0000259" key="1">
    <source>
        <dbReference type="Pfam" id="PF12146"/>
    </source>
</evidence>
<comment type="caution">
    <text evidence="2">The sequence shown here is derived from an EMBL/GenBank/DDBJ whole genome shotgun (WGS) entry which is preliminary data.</text>
</comment>
<accession>X1IMR9</accession>
<protein>
    <recommendedName>
        <fullName evidence="1">Serine aminopeptidase S33 domain-containing protein</fullName>
    </recommendedName>
</protein>
<dbReference type="InterPro" id="IPR029058">
    <property type="entry name" value="AB_hydrolase_fold"/>
</dbReference>
<feature type="non-terminal residue" evidence="2">
    <location>
        <position position="100"/>
    </location>
</feature>
<dbReference type="Gene3D" id="3.40.50.1820">
    <property type="entry name" value="alpha/beta hydrolase"/>
    <property type="match status" value="1"/>
</dbReference>
<evidence type="ECO:0000313" key="2">
    <source>
        <dbReference type="EMBL" id="GAH58853.1"/>
    </source>
</evidence>
<reference evidence="2" key="1">
    <citation type="journal article" date="2014" name="Front. Microbiol.">
        <title>High frequency of phylogenetically diverse reductive dehalogenase-homologous genes in deep subseafloor sedimentary metagenomes.</title>
        <authorList>
            <person name="Kawai M."/>
            <person name="Futagami T."/>
            <person name="Toyoda A."/>
            <person name="Takaki Y."/>
            <person name="Nishi S."/>
            <person name="Hori S."/>
            <person name="Arai W."/>
            <person name="Tsubouchi T."/>
            <person name="Morono Y."/>
            <person name="Uchiyama I."/>
            <person name="Ito T."/>
            <person name="Fujiyama A."/>
            <person name="Inagaki F."/>
            <person name="Takami H."/>
        </authorList>
    </citation>
    <scope>NUCLEOTIDE SEQUENCE</scope>
    <source>
        <strain evidence="2">Expedition CK06-06</strain>
    </source>
</reference>
<gene>
    <name evidence="2" type="ORF">S03H2_36809</name>
</gene>
<organism evidence="2">
    <name type="scientific">marine sediment metagenome</name>
    <dbReference type="NCBI Taxonomy" id="412755"/>
    <lineage>
        <taxon>unclassified sequences</taxon>
        <taxon>metagenomes</taxon>
        <taxon>ecological metagenomes</taxon>
    </lineage>
</organism>
<dbReference type="InterPro" id="IPR051044">
    <property type="entry name" value="MAG_DAG_Lipase"/>
</dbReference>